<keyword evidence="10" id="KW-0472">Membrane</keyword>
<evidence type="ECO:0000256" key="2">
    <source>
        <dbReference type="ARBA" id="ARBA00009748"/>
    </source>
</evidence>
<keyword evidence="4" id="KW-0336">GPI-anchor</keyword>
<dbReference type="EMBL" id="JAYMYR010000002">
    <property type="protein sequence ID" value="KAK7379579.1"/>
    <property type="molecule type" value="Genomic_DNA"/>
</dbReference>
<keyword evidence="3" id="KW-1003">Cell membrane</keyword>
<dbReference type="SUPFAM" id="SSF47699">
    <property type="entry name" value="Bifunctional inhibitor/lipid-transfer protein/seed storage 2S albumin"/>
    <property type="match status" value="1"/>
</dbReference>
<reference evidence="13 14" key="1">
    <citation type="submission" date="2024-01" db="EMBL/GenBank/DDBJ databases">
        <title>The genomes of 5 underutilized Papilionoideae crops provide insights into root nodulation and disease resistanc.</title>
        <authorList>
            <person name="Jiang F."/>
        </authorList>
    </citation>
    <scope>NUCLEOTIDE SEQUENCE [LARGE SCALE GENOMIC DNA]</scope>
    <source>
        <strain evidence="13">JINMINGXINNONG_FW02</strain>
        <tissue evidence="13">Leaves</tissue>
    </source>
</reference>
<evidence type="ECO:0000256" key="3">
    <source>
        <dbReference type="ARBA" id="ARBA00022475"/>
    </source>
</evidence>
<keyword evidence="14" id="KW-1185">Reference proteome</keyword>
<accession>A0AAN9RP59</accession>
<organism evidence="13 14">
    <name type="scientific">Phaseolus coccineus</name>
    <name type="common">Scarlet runner bean</name>
    <name type="synonym">Phaseolus multiflorus</name>
    <dbReference type="NCBI Taxonomy" id="3886"/>
    <lineage>
        <taxon>Eukaryota</taxon>
        <taxon>Viridiplantae</taxon>
        <taxon>Streptophyta</taxon>
        <taxon>Embryophyta</taxon>
        <taxon>Tracheophyta</taxon>
        <taxon>Spermatophyta</taxon>
        <taxon>Magnoliopsida</taxon>
        <taxon>eudicotyledons</taxon>
        <taxon>Gunneridae</taxon>
        <taxon>Pentapetalae</taxon>
        <taxon>rosids</taxon>
        <taxon>fabids</taxon>
        <taxon>Fabales</taxon>
        <taxon>Fabaceae</taxon>
        <taxon>Papilionoideae</taxon>
        <taxon>50 kb inversion clade</taxon>
        <taxon>NPAAA clade</taxon>
        <taxon>indigoferoid/millettioid clade</taxon>
        <taxon>Phaseoleae</taxon>
        <taxon>Phaseolus</taxon>
    </lineage>
</organism>
<gene>
    <name evidence="13" type="ORF">VNO80_05042</name>
</gene>
<comment type="similarity">
    <text evidence="2">Belongs to the plant LTP family.</text>
</comment>
<keyword evidence="8" id="KW-0449">Lipoprotein</keyword>
<feature type="region of interest" description="Disordered" evidence="9">
    <location>
        <begin position="134"/>
        <end position="157"/>
    </location>
</feature>
<evidence type="ECO:0000313" key="14">
    <source>
        <dbReference type="Proteomes" id="UP001374584"/>
    </source>
</evidence>
<feature type="signal peptide" evidence="11">
    <location>
        <begin position="1"/>
        <end position="30"/>
    </location>
</feature>
<proteinExistence type="inferred from homology"/>
<dbReference type="Proteomes" id="UP001374584">
    <property type="component" value="Unassembled WGS sequence"/>
</dbReference>
<feature type="compositionally biased region" description="Low complexity" evidence="9">
    <location>
        <begin position="145"/>
        <end position="156"/>
    </location>
</feature>
<dbReference type="InterPro" id="IPR043325">
    <property type="entry name" value="LTSS"/>
</dbReference>
<keyword evidence="6" id="KW-1015">Disulfide bond</keyword>
<dbReference type="GO" id="GO:0006869">
    <property type="term" value="P:lipid transport"/>
    <property type="evidence" value="ECO:0007669"/>
    <property type="project" value="InterPro"/>
</dbReference>
<evidence type="ECO:0000256" key="8">
    <source>
        <dbReference type="ARBA" id="ARBA00023288"/>
    </source>
</evidence>
<keyword evidence="10" id="KW-0812">Transmembrane</keyword>
<dbReference type="AlphaFoldDB" id="A0AAN9RP59"/>
<evidence type="ECO:0000259" key="12">
    <source>
        <dbReference type="SMART" id="SM00499"/>
    </source>
</evidence>
<evidence type="ECO:0000313" key="13">
    <source>
        <dbReference type="EMBL" id="KAK7379579.1"/>
    </source>
</evidence>
<sequence>MMKRQSRGELVVVVMVVVMAWCGWMKVAEGADDLSSKCAEVVQKVIPCLNFASGKEAAPKKECCDATASIKESNPECLCFIIQQTHKGSPQIKSLGIQEDKLLQLPSLCKVNNATITDCPKLLGLSPSSPDAAIFTNSSKETPATSSTQSTTPQSQNVSYGSAVVPSMVMISLTVGVAAISPVFLSIYT</sequence>
<evidence type="ECO:0000256" key="11">
    <source>
        <dbReference type="SAM" id="SignalP"/>
    </source>
</evidence>
<feature type="compositionally biased region" description="Polar residues" evidence="9">
    <location>
        <begin position="135"/>
        <end position="144"/>
    </location>
</feature>
<evidence type="ECO:0000256" key="6">
    <source>
        <dbReference type="ARBA" id="ARBA00023157"/>
    </source>
</evidence>
<dbReference type="GO" id="GO:0008289">
    <property type="term" value="F:lipid binding"/>
    <property type="evidence" value="ECO:0007669"/>
    <property type="project" value="InterPro"/>
</dbReference>
<feature type="chain" id="PRO_5042846040" description="Bifunctional inhibitor/plant lipid transfer protein/seed storage helical domain-containing protein" evidence="11">
    <location>
        <begin position="31"/>
        <end position="189"/>
    </location>
</feature>
<evidence type="ECO:0000256" key="1">
    <source>
        <dbReference type="ARBA" id="ARBA00004609"/>
    </source>
</evidence>
<keyword evidence="10" id="KW-1133">Transmembrane helix</keyword>
<evidence type="ECO:0000256" key="10">
    <source>
        <dbReference type="SAM" id="Phobius"/>
    </source>
</evidence>
<dbReference type="InterPro" id="IPR016140">
    <property type="entry name" value="Bifunc_inhib/LTP/seed_store"/>
</dbReference>
<evidence type="ECO:0000256" key="7">
    <source>
        <dbReference type="ARBA" id="ARBA00023180"/>
    </source>
</evidence>
<comment type="caution">
    <text evidence="13">The sequence shown here is derived from an EMBL/GenBank/DDBJ whole genome shotgun (WGS) entry which is preliminary data.</text>
</comment>
<dbReference type="InterPro" id="IPR000528">
    <property type="entry name" value="Plant_nsLTP"/>
</dbReference>
<comment type="subcellular location">
    <subcellularLocation>
        <location evidence="1">Cell membrane</location>
        <topology evidence="1">Lipid-anchor</topology>
        <topology evidence="1">GPI-anchor</topology>
    </subcellularLocation>
</comment>
<dbReference type="PRINTS" id="PR00382">
    <property type="entry name" value="LIPIDTRNSFER"/>
</dbReference>
<feature type="transmembrane region" description="Helical" evidence="10">
    <location>
        <begin position="163"/>
        <end position="188"/>
    </location>
</feature>
<keyword evidence="5 11" id="KW-0732">Signal</keyword>
<dbReference type="CDD" id="cd00010">
    <property type="entry name" value="AAI_LTSS"/>
    <property type="match status" value="1"/>
</dbReference>
<name>A0AAN9RP59_PHACN</name>
<evidence type="ECO:0000256" key="4">
    <source>
        <dbReference type="ARBA" id="ARBA00022622"/>
    </source>
</evidence>
<dbReference type="GO" id="GO:0005886">
    <property type="term" value="C:plasma membrane"/>
    <property type="evidence" value="ECO:0007669"/>
    <property type="project" value="UniProtKB-SubCell"/>
</dbReference>
<feature type="domain" description="Bifunctional inhibitor/plant lipid transfer protein/seed storage helical" evidence="12">
    <location>
        <begin position="38"/>
        <end position="119"/>
    </location>
</feature>
<dbReference type="SMART" id="SM00499">
    <property type="entry name" value="AAI"/>
    <property type="match status" value="1"/>
</dbReference>
<dbReference type="GO" id="GO:0098552">
    <property type="term" value="C:side of membrane"/>
    <property type="evidence" value="ECO:0007669"/>
    <property type="project" value="UniProtKB-KW"/>
</dbReference>
<evidence type="ECO:0000256" key="5">
    <source>
        <dbReference type="ARBA" id="ARBA00022729"/>
    </source>
</evidence>
<evidence type="ECO:0000256" key="9">
    <source>
        <dbReference type="SAM" id="MobiDB-lite"/>
    </source>
</evidence>
<dbReference type="Pfam" id="PF14368">
    <property type="entry name" value="LTP_2"/>
    <property type="match status" value="1"/>
</dbReference>
<protein>
    <recommendedName>
        <fullName evidence="12">Bifunctional inhibitor/plant lipid transfer protein/seed storage helical domain-containing protein</fullName>
    </recommendedName>
</protein>
<dbReference type="InterPro" id="IPR036312">
    <property type="entry name" value="Bifun_inhib/LTP/seed_sf"/>
</dbReference>
<dbReference type="PANTHER" id="PTHR33044">
    <property type="entry name" value="BIFUNCTIONAL INHIBITOR/LIPID-TRANSFER PROTEIN/SEED STORAGE 2S ALBUMIN SUPERFAMILY PROTEIN-RELATED"/>
    <property type="match status" value="1"/>
</dbReference>
<keyword evidence="7" id="KW-0325">Glycoprotein</keyword>
<dbReference type="Gene3D" id="1.10.110.10">
    <property type="entry name" value="Plant lipid-transfer and hydrophobic proteins"/>
    <property type="match status" value="1"/>
</dbReference>